<evidence type="ECO:0000313" key="1">
    <source>
        <dbReference type="EMBL" id="SJM27997.1"/>
    </source>
</evidence>
<keyword evidence="2" id="KW-1185">Reference proteome</keyword>
<dbReference type="Proteomes" id="UP000245698">
    <property type="component" value="Unassembled WGS sequence"/>
</dbReference>
<protein>
    <submittedName>
        <fullName evidence="1">Uncharacterized protein</fullName>
    </submittedName>
</protein>
<dbReference type="EMBL" id="FUIG01000002">
    <property type="protein sequence ID" value="SJM27997.1"/>
    <property type="molecule type" value="Genomic_DNA"/>
</dbReference>
<proteinExistence type="predicted"/>
<name>A0A2P9AA45_9HYPH</name>
<organism evidence="1 2">
    <name type="scientific">Mesorhizobium delmotii</name>
    <dbReference type="NCBI Taxonomy" id="1631247"/>
    <lineage>
        <taxon>Bacteria</taxon>
        <taxon>Pseudomonadati</taxon>
        <taxon>Pseudomonadota</taxon>
        <taxon>Alphaproteobacteria</taxon>
        <taxon>Hyphomicrobiales</taxon>
        <taxon>Phyllobacteriaceae</taxon>
        <taxon>Mesorhizobium</taxon>
    </lineage>
</organism>
<dbReference type="AlphaFoldDB" id="A0A2P9AA45"/>
<reference evidence="2" key="1">
    <citation type="submission" date="2016-12" db="EMBL/GenBank/DDBJ databases">
        <authorList>
            <person name="Brunel B."/>
        </authorList>
    </citation>
    <scope>NUCLEOTIDE SEQUENCE [LARGE SCALE GENOMIC DNA]</scope>
</reference>
<evidence type="ECO:0000313" key="2">
    <source>
        <dbReference type="Proteomes" id="UP000245698"/>
    </source>
</evidence>
<accession>A0A2P9AA45</accession>
<sequence length="62" mass="7098">MRAWAISVVLGTAEQRPRRFVTFVKNLFATLQPDALTDVKVVADLGRHLCRHTSSNKWRAMM</sequence>
<gene>
    <name evidence="1" type="ORF">BQ8482_100193</name>
</gene>